<proteinExistence type="predicted"/>
<dbReference type="Gene3D" id="1.20.1250.20">
    <property type="entry name" value="MFS general substrate transporter like domains"/>
    <property type="match status" value="1"/>
</dbReference>
<reference evidence="9" key="1">
    <citation type="submission" date="2016-10" db="EMBL/GenBank/DDBJ databases">
        <authorList>
            <person name="Varghese N."/>
            <person name="Submissions S."/>
        </authorList>
    </citation>
    <scope>NUCLEOTIDE SEQUENCE [LARGE SCALE GENOMIC DNA]</scope>
    <source>
        <strain evidence="9">DSM 44234</strain>
    </source>
</reference>
<dbReference type="GO" id="GO:0022857">
    <property type="term" value="F:transmembrane transporter activity"/>
    <property type="evidence" value="ECO:0007669"/>
    <property type="project" value="InterPro"/>
</dbReference>
<comment type="subcellular location">
    <subcellularLocation>
        <location evidence="1">Cell membrane</location>
        <topology evidence="1">Multi-pass membrane protein</topology>
    </subcellularLocation>
</comment>
<dbReference type="PANTHER" id="PTHR23542:SF1">
    <property type="entry name" value="MAJOR FACILITATOR SUPERFAMILY (MFS) PROFILE DOMAIN-CONTAINING PROTEIN"/>
    <property type="match status" value="1"/>
</dbReference>
<name>A0A1H4YRX9_TSUTY</name>
<evidence type="ECO:0000313" key="8">
    <source>
        <dbReference type="EMBL" id="SED19978.1"/>
    </source>
</evidence>
<feature type="compositionally biased region" description="Polar residues" evidence="5">
    <location>
        <begin position="11"/>
        <end position="26"/>
    </location>
</feature>
<feature type="domain" description="Major facilitator superfamily (MFS) profile" evidence="7">
    <location>
        <begin position="248"/>
        <end position="443"/>
    </location>
</feature>
<feature type="transmembrane region" description="Helical" evidence="6">
    <location>
        <begin position="70"/>
        <end position="92"/>
    </location>
</feature>
<dbReference type="AlphaFoldDB" id="A0A1H4YRX9"/>
<feature type="transmembrane region" description="Helical" evidence="6">
    <location>
        <begin position="170"/>
        <end position="196"/>
    </location>
</feature>
<protein>
    <submittedName>
        <fullName evidence="8">MFS-type transporter involved in bile tolerance, Atg22 family</fullName>
    </submittedName>
</protein>
<feature type="transmembrane region" description="Helical" evidence="6">
    <location>
        <begin position="104"/>
        <end position="123"/>
    </location>
</feature>
<dbReference type="InterPro" id="IPR011701">
    <property type="entry name" value="MFS"/>
</dbReference>
<dbReference type="Proteomes" id="UP000182241">
    <property type="component" value="Unassembled WGS sequence"/>
</dbReference>
<feature type="transmembrane region" description="Helical" evidence="6">
    <location>
        <begin position="285"/>
        <end position="304"/>
    </location>
</feature>
<evidence type="ECO:0000256" key="1">
    <source>
        <dbReference type="ARBA" id="ARBA00004651"/>
    </source>
</evidence>
<feature type="transmembrane region" description="Helical" evidence="6">
    <location>
        <begin position="370"/>
        <end position="394"/>
    </location>
</feature>
<organism evidence="8 9">
    <name type="scientific">Tsukamurella tyrosinosolvens</name>
    <dbReference type="NCBI Taxonomy" id="57704"/>
    <lineage>
        <taxon>Bacteria</taxon>
        <taxon>Bacillati</taxon>
        <taxon>Actinomycetota</taxon>
        <taxon>Actinomycetes</taxon>
        <taxon>Mycobacteriales</taxon>
        <taxon>Tsukamurellaceae</taxon>
        <taxon>Tsukamurella</taxon>
    </lineage>
</organism>
<feature type="transmembrane region" description="Helical" evidence="6">
    <location>
        <begin position="129"/>
        <end position="149"/>
    </location>
</feature>
<dbReference type="SUPFAM" id="SSF103473">
    <property type="entry name" value="MFS general substrate transporter"/>
    <property type="match status" value="1"/>
</dbReference>
<keyword evidence="9" id="KW-1185">Reference proteome</keyword>
<dbReference type="InterPro" id="IPR020846">
    <property type="entry name" value="MFS_dom"/>
</dbReference>
<feature type="transmembrane region" description="Helical" evidence="6">
    <location>
        <begin position="41"/>
        <end position="64"/>
    </location>
</feature>
<evidence type="ECO:0000259" key="7">
    <source>
        <dbReference type="PROSITE" id="PS50850"/>
    </source>
</evidence>
<feature type="transmembrane region" description="Helical" evidence="6">
    <location>
        <begin position="202"/>
        <end position="221"/>
    </location>
</feature>
<sequence length="443" mass="44471">MRPRAPRKGPTTVTATMSHETPSTEIHSPAPTLMSVAGRSYFPVAFVARLPFAMMVVGVLTLVVAGRDSLAFGGLSSAMVGIGSAAVGPLVGAAADRFGQRRTVLAAGIANSLALLLMTWVVFSPLPGWAVLASAALVGASAPQVGPMSRSRLVTMITTKLPEGRRVRTLLSVMAYESAADEVIFVFGPVIVGLLATTMSPAAPMIGAAVLTVLFVSAFALHPSGRAAEQHADGAVIQAPARELANPLLFTVIAGVFGMGLFFGSTLTGLTAFMRDAGNAESAGLFYGVMGVGSAALALGSALLPERFSIAARWVSFATVLVFGAVLIAAAPSLPLLVAGLAIAGIGVGPTLVTEFSLGAERSPVGRSATVMTILGSSLILGQSLASAVNGALAENVGTAAAQCAPLVAALVVLGAGIANAVLSRRQSAAAGTAGDQPGPFTT</sequence>
<evidence type="ECO:0000256" key="4">
    <source>
        <dbReference type="ARBA" id="ARBA00023136"/>
    </source>
</evidence>
<dbReference type="EMBL" id="FNSA01000003">
    <property type="protein sequence ID" value="SED19978.1"/>
    <property type="molecule type" value="Genomic_DNA"/>
</dbReference>
<feature type="region of interest" description="Disordered" evidence="5">
    <location>
        <begin position="1"/>
        <end position="27"/>
    </location>
</feature>
<dbReference type="InterPro" id="IPR036259">
    <property type="entry name" value="MFS_trans_sf"/>
</dbReference>
<feature type="transmembrane region" description="Helical" evidence="6">
    <location>
        <begin position="336"/>
        <end position="358"/>
    </location>
</feature>
<keyword evidence="2 6" id="KW-0812">Transmembrane</keyword>
<feature type="transmembrane region" description="Helical" evidence="6">
    <location>
        <begin position="248"/>
        <end position="273"/>
    </location>
</feature>
<evidence type="ECO:0000313" key="9">
    <source>
        <dbReference type="Proteomes" id="UP000182241"/>
    </source>
</evidence>
<dbReference type="PROSITE" id="PS50850">
    <property type="entry name" value="MFS"/>
    <property type="match status" value="1"/>
</dbReference>
<evidence type="ECO:0000256" key="3">
    <source>
        <dbReference type="ARBA" id="ARBA00022989"/>
    </source>
</evidence>
<evidence type="ECO:0000256" key="2">
    <source>
        <dbReference type="ARBA" id="ARBA00022692"/>
    </source>
</evidence>
<evidence type="ECO:0000256" key="5">
    <source>
        <dbReference type="SAM" id="MobiDB-lite"/>
    </source>
</evidence>
<dbReference type="Pfam" id="PF07690">
    <property type="entry name" value="MFS_1"/>
    <property type="match status" value="1"/>
</dbReference>
<feature type="transmembrane region" description="Helical" evidence="6">
    <location>
        <begin position="400"/>
        <end position="423"/>
    </location>
</feature>
<gene>
    <name evidence="8" type="ORF">SAMN04489793_4269</name>
</gene>
<evidence type="ECO:0000256" key="6">
    <source>
        <dbReference type="SAM" id="Phobius"/>
    </source>
</evidence>
<dbReference type="GO" id="GO:0005886">
    <property type="term" value="C:plasma membrane"/>
    <property type="evidence" value="ECO:0007669"/>
    <property type="project" value="UniProtKB-SubCell"/>
</dbReference>
<dbReference type="PANTHER" id="PTHR23542">
    <property type="match status" value="1"/>
</dbReference>
<feature type="transmembrane region" description="Helical" evidence="6">
    <location>
        <begin position="311"/>
        <end position="330"/>
    </location>
</feature>
<keyword evidence="3 6" id="KW-1133">Transmembrane helix</keyword>
<accession>A0A1H4YRX9</accession>
<keyword evidence="4 6" id="KW-0472">Membrane</keyword>